<dbReference type="GO" id="GO:0004322">
    <property type="term" value="F:ferroxidase activity"/>
    <property type="evidence" value="ECO:0007669"/>
    <property type="project" value="TreeGrafter"/>
</dbReference>
<sequence length="620" mass="68658">MAVLRASWLAAAFALPWLAQAETVVHDFNITWVRANPDGMFERPVIGINGKWPIPTINVTLGDRVVINVNNQLGNQSTSLHFHGLFMNGTNQMDGPSGATQCPIPVGSSFTYNFTVEQPGTYWYHSHTNAQYPDGLRAPFIVNDPKSPYNGKYDHEQVLTLSDWYHDEMQDMIPVFMSKVNPSGAEPVPDSSLINEQRDLQLSVEPGKTYLFRTINIGAFASQYLWIEGHKMQVVEVDGVYTEAAETDMIFIAAAQRVSFLVTTKNTTDANFPIVAAMDTTLFDQTDPDADYNVTGWFTYDKTKDLPKPTLLDEFKPLDDMTLVPFDHQERLPEPDRIVELDVIMKNQKNGANYAFFSNITYTMPKVPTLYTVMSAGDLATNPEVYGTYTHPFVLKKGEIVQIVVNNLDSGRHPFHLHGHHFQAVYRSEEEAGTFADLNVTEDSLSKTPMRRDTMVVWPQGNIVLRFRADNPGVWLFHCHIEWHVVSGLLATFIESPLDIQKQAAISKDHLAACEAGGIPTKGNAAANSANFLDLTGENTPPGDLPDGFTSRGIVAFVFSWITGILGVCVVAWYGLSQPKSAAYSRPIEIVEVANQENDGVAATNEGAVLTTGAETSQRS</sequence>
<dbReference type="SUPFAM" id="SSF49503">
    <property type="entry name" value="Cupredoxins"/>
    <property type="match status" value="3"/>
</dbReference>
<dbReference type="Pfam" id="PF07732">
    <property type="entry name" value="Cu-oxidase_3"/>
    <property type="match status" value="1"/>
</dbReference>
<dbReference type="FunFam" id="2.60.40.420:FF:000071">
    <property type="entry name" value="Conidial pigment biosynthesis oxidase Abr1/brown 1"/>
    <property type="match status" value="1"/>
</dbReference>
<dbReference type="CDD" id="cd13851">
    <property type="entry name" value="CuRO_1_Fet3p"/>
    <property type="match status" value="1"/>
</dbReference>
<dbReference type="GO" id="GO:0010106">
    <property type="term" value="P:cellular response to iron ion starvation"/>
    <property type="evidence" value="ECO:0007669"/>
    <property type="project" value="TreeGrafter"/>
</dbReference>
<dbReference type="InterPro" id="IPR002355">
    <property type="entry name" value="Cu_oxidase_Cu_BS"/>
</dbReference>
<keyword evidence="8" id="KW-0812">Transmembrane</keyword>
<feature type="domain" description="Plastocyanin-like" evidence="11">
    <location>
        <begin position="363"/>
        <end position="497"/>
    </location>
</feature>
<dbReference type="InterPro" id="IPR033138">
    <property type="entry name" value="Cu_oxidase_CS"/>
</dbReference>
<dbReference type="AlphaFoldDB" id="A0A0A1TA48"/>
<evidence type="ECO:0000256" key="4">
    <source>
        <dbReference type="ARBA" id="ARBA00023002"/>
    </source>
</evidence>
<evidence type="ECO:0000259" key="12">
    <source>
        <dbReference type="Pfam" id="PF07732"/>
    </source>
</evidence>
<feature type="domain" description="Plastocyanin-like" evidence="10">
    <location>
        <begin position="157"/>
        <end position="302"/>
    </location>
</feature>
<dbReference type="FunFam" id="2.60.40.420:FF:000022">
    <property type="entry name" value="FET5p Multicopper oxidase"/>
    <property type="match status" value="1"/>
</dbReference>
<dbReference type="CDD" id="cd13877">
    <property type="entry name" value="CuRO_2_Fet3p_like"/>
    <property type="match status" value="1"/>
</dbReference>
<dbReference type="InterPro" id="IPR044130">
    <property type="entry name" value="CuRO_2_Fet3-like"/>
</dbReference>
<dbReference type="Pfam" id="PF00394">
    <property type="entry name" value="Cu-oxidase"/>
    <property type="match status" value="1"/>
</dbReference>
<feature type="transmembrane region" description="Helical" evidence="8">
    <location>
        <begin position="554"/>
        <end position="576"/>
    </location>
</feature>
<dbReference type="FunFam" id="2.60.40.420:FF:000024">
    <property type="entry name" value="FET5p Multicopper oxidase"/>
    <property type="match status" value="1"/>
</dbReference>
<protein>
    <submittedName>
        <fullName evidence="13">Putative Iron transport multicopper oxidase FET3</fullName>
    </submittedName>
</protein>
<evidence type="ECO:0000256" key="3">
    <source>
        <dbReference type="ARBA" id="ARBA00022729"/>
    </source>
</evidence>
<dbReference type="InterPro" id="IPR011707">
    <property type="entry name" value="Cu-oxidase-like_N"/>
</dbReference>
<keyword evidence="2" id="KW-0479">Metal-binding</keyword>
<reference evidence="13 14" key="1">
    <citation type="journal article" date="2015" name="Genome Announc.">
        <title>Draft Genome Sequence and Gene Annotation of the Entomopathogenic Fungus Verticillium hemipterigenum.</title>
        <authorList>
            <person name="Horn F."/>
            <person name="Habel A."/>
            <person name="Scharf D.H."/>
            <person name="Dworschak J."/>
            <person name="Brakhage A.A."/>
            <person name="Guthke R."/>
            <person name="Hertweck C."/>
            <person name="Linde J."/>
        </authorList>
    </citation>
    <scope>NUCLEOTIDE SEQUENCE [LARGE SCALE GENOMIC DNA]</scope>
</reference>
<evidence type="ECO:0000256" key="2">
    <source>
        <dbReference type="ARBA" id="ARBA00022723"/>
    </source>
</evidence>
<feature type="chain" id="PRO_5001990004" evidence="9">
    <location>
        <begin position="22"/>
        <end position="620"/>
    </location>
</feature>
<dbReference type="GO" id="GO:0005507">
    <property type="term" value="F:copper ion binding"/>
    <property type="evidence" value="ECO:0007669"/>
    <property type="project" value="InterPro"/>
</dbReference>
<evidence type="ECO:0000256" key="7">
    <source>
        <dbReference type="ARBA" id="ARBA00037814"/>
    </source>
</evidence>
<dbReference type="PROSITE" id="PS00080">
    <property type="entry name" value="MULTICOPPER_OXIDASE2"/>
    <property type="match status" value="1"/>
</dbReference>
<feature type="domain" description="Plastocyanin-like" evidence="12">
    <location>
        <begin position="30"/>
        <end position="146"/>
    </location>
</feature>
<name>A0A0A1TA48_9HYPO</name>
<dbReference type="PANTHER" id="PTHR11709">
    <property type="entry name" value="MULTI-COPPER OXIDASE"/>
    <property type="match status" value="1"/>
</dbReference>
<evidence type="ECO:0000256" key="6">
    <source>
        <dbReference type="ARBA" id="ARBA00023180"/>
    </source>
</evidence>
<evidence type="ECO:0000256" key="9">
    <source>
        <dbReference type="SAM" id="SignalP"/>
    </source>
</evidence>
<dbReference type="InterPro" id="IPR045087">
    <property type="entry name" value="Cu-oxidase_fam"/>
</dbReference>
<keyword evidence="8" id="KW-0472">Membrane</keyword>
<keyword evidence="8" id="KW-1133">Transmembrane helix</keyword>
<evidence type="ECO:0000256" key="8">
    <source>
        <dbReference type="SAM" id="Phobius"/>
    </source>
</evidence>
<evidence type="ECO:0000313" key="13">
    <source>
        <dbReference type="EMBL" id="CEJ82224.1"/>
    </source>
</evidence>
<keyword evidence="4" id="KW-0560">Oxidoreductase</keyword>
<evidence type="ECO:0000313" key="14">
    <source>
        <dbReference type="Proteomes" id="UP000039046"/>
    </source>
</evidence>
<dbReference type="Gene3D" id="2.60.40.420">
    <property type="entry name" value="Cupredoxins - blue copper proteins"/>
    <property type="match status" value="3"/>
</dbReference>
<dbReference type="Proteomes" id="UP000039046">
    <property type="component" value="Unassembled WGS sequence"/>
</dbReference>
<dbReference type="GO" id="GO:0033573">
    <property type="term" value="C:high-affinity iron permease complex"/>
    <property type="evidence" value="ECO:0007669"/>
    <property type="project" value="TreeGrafter"/>
</dbReference>
<evidence type="ECO:0000259" key="10">
    <source>
        <dbReference type="Pfam" id="PF00394"/>
    </source>
</evidence>
<proteinExistence type="inferred from homology"/>
<evidence type="ECO:0000256" key="1">
    <source>
        <dbReference type="ARBA" id="ARBA00010609"/>
    </source>
</evidence>
<evidence type="ECO:0000256" key="5">
    <source>
        <dbReference type="ARBA" id="ARBA00023008"/>
    </source>
</evidence>
<keyword evidence="6" id="KW-0325">Glycoprotein</keyword>
<dbReference type="HOGENOM" id="CLU_006504_7_3_1"/>
<dbReference type="Pfam" id="PF07731">
    <property type="entry name" value="Cu-oxidase_2"/>
    <property type="match status" value="1"/>
</dbReference>
<gene>
    <name evidence="13" type="ORF">VHEMI02301</name>
</gene>
<feature type="signal peptide" evidence="9">
    <location>
        <begin position="1"/>
        <end position="21"/>
    </location>
</feature>
<dbReference type="PANTHER" id="PTHR11709:SF361">
    <property type="entry name" value="IRON TRANSPORT MULTICOPPER OXIDASE FET3"/>
    <property type="match status" value="1"/>
</dbReference>
<comment type="subcellular location">
    <subcellularLocation>
        <location evidence="7">Cell membrane</location>
        <topology evidence="7">Single-pass type I membrane protein</topology>
        <orientation evidence="7">Extracellular side</orientation>
    </subcellularLocation>
</comment>
<dbReference type="InterPro" id="IPR001117">
    <property type="entry name" value="Cu-oxidase_2nd"/>
</dbReference>
<dbReference type="OrthoDB" id="2121828at2759"/>
<keyword evidence="14" id="KW-1185">Reference proteome</keyword>
<keyword evidence="3 9" id="KW-0732">Signal</keyword>
<evidence type="ECO:0000259" key="11">
    <source>
        <dbReference type="Pfam" id="PF07731"/>
    </source>
</evidence>
<keyword evidence="5" id="KW-0186">Copper</keyword>
<dbReference type="InterPro" id="IPR011706">
    <property type="entry name" value="Cu-oxidase_C"/>
</dbReference>
<organism evidence="13 14">
    <name type="scientific">[Torrubiella] hemipterigena</name>
    <dbReference type="NCBI Taxonomy" id="1531966"/>
    <lineage>
        <taxon>Eukaryota</taxon>
        <taxon>Fungi</taxon>
        <taxon>Dikarya</taxon>
        <taxon>Ascomycota</taxon>
        <taxon>Pezizomycotina</taxon>
        <taxon>Sordariomycetes</taxon>
        <taxon>Hypocreomycetidae</taxon>
        <taxon>Hypocreales</taxon>
        <taxon>Clavicipitaceae</taxon>
        <taxon>Clavicipitaceae incertae sedis</taxon>
        <taxon>'Torrubiella' clade</taxon>
    </lineage>
</organism>
<dbReference type="GO" id="GO:0033215">
    <property type="term" value="P:reductive iron assimilation"/>
    <property type="evidence" value="ECO:0007669"/>
    <property type="project" value="TreeGrafter"/>
</dbReference>
<dbReference type="STRING" id="1531966.A0A0A1TA48"/>
<accession>A0A0A1TA48</accession>
<dbReference type="EMBL" id="CDHN01000001">
    <property type="protein sequence ID" value="CEJ82224.1"/>
    <property type="molecule type" value="Genomic_DNA"/>
</dbReference>
<comment type="similarity">
    <text evidence="1">Belongs to the multicopper oxidase family.</text>
</comment>
<dbReference type="InterPro" id="IPR008972">
    <property type="entry name" value="Cupredoxin"/>
</dbReference>
<dbReference type="PROSITE" id="PS00079">
    <property type="entry name" value="MULTICOPPER_OXIDASE1"/>
    <property type="match status" value="2"/>
</dbReference>
<dbReference type="CDD" id="cd13899">
    <property type="entry name" value="CuRO_3_Fet3p"/>
    <property type="match status" value="1"/>
</dbReference>